<dbReference type="PROSITE" id="PS50931">
    <property type="entry name" value="HTH_LYSR"/>
    <property type="match status" value="1"/>
</dbReference>
<dbReference type="RefSeq" id="WP_090921376.1">
    <property type="nucleotide sequence ID" value="NZ_CP016180.1"/>
</dbReference>
<organism evidence="7 8">
    <name type="scientific">Phocoenobacter skyensis</name>
    <dbReference type="NCBI Taxonomy" id="97481"/>
    <lineage>
        <taxon>Bacteria</taxon>
        <taxon>Pseudomonadati</taxon>
        <taxon>Pseudomonadota</taxon>
        <taxon>Gammaproteobacteria</taxon>
        <taxon>Pasteurellales</taxon>
        <taxon>Pasteurellaceae</taxon>
        <taxon>Phocoenobacter</taxon>
    </lineage>
</organism>
<dbReference type="InterPro" id="IPR036390">
    <property type="entry name" value="WH_DNA-bd_sf"/>
</dbReference>
<sequence length="308" mass="35638">MPTIKQLKYVIKIVELGSISEASKQLFVSQPSLSNALKGVEEELNITIFQRSAKGVTLTDEGVEFLAYARQIIDQVTLMETKYQKSTRSRQHLSVSGQHYAFAVHAFAKLIKNYTEEEYEFTLRETDTFNILNDVSTLRSELGIIYINAFNRDVMHKIFKEKHLKFTPLFEAQPHIFTSKHHPLANRDMLTLEDLEPYPYLSFEQGTTNSFYFSEEILSTHFHKKSIKVSDRATIFNLMVGVDGYTISSGVLSRKLNDENIISIPLKVNETMIIGYLKHRQSHLSYLALEYLEYLKQHIRNYGFEIMS</sequence>
<dbReference type="PRINTS" id="PR00039">
    <property type="entry name" value="HTHLYSR"/>
</dbReference>
<dbReference type="FunFam" id="1.10.10.10:FF:000001">
    <property type="entry name" value="LysR family transcriptional regulator"/>
    <property type="match status" value="1"/>
</dbReference>
<dbReference type="GO" id="GO:0032993">
    <property type="term" value="C:protein-DNA complex"/>
    <property type="evidence" value="ECO:0007669"/>
    <property type="project" value="TreeGrafter"/>
</dbReference>
<dbReference type="InterPro" id="IPR005119">
    <property type="entry name" value="LysR_subst-bd"/>
</dbReference>
<reference evidence="8" key="1">
    <citation type="submission" date="2016-10" db="EMBL/GenBank/DDBJ databases">
        <authorList>
            <person name="Varghese N."/>
            <person name="Submissions S."/>
        </authorList>
    </citation>
    <scope>NUCLEOTIDE SEQUENCE [LARGE SCALE GENOMIC DNA]</scope>
    <source>
        <strain evidence="8">DSM 24204</strain>
    </source>
</reference>
<dbReference type="PANTHER" id="PTHR30346:SF0">
    <property type="entry name" value="HCA OPERON TRANSCRIPTIONAL ACTIVATOR HCAR"/>
    <property type="match status" value="1"/>
</dbReference>
<dbReference type="AlphaFoldDB" id="A0A1H7WMS7"/>
<dbReference type="SUPFAM" id="SSF53850">
    <property type="entry name" value="Periplasmic binding protein-like II"/>
    <property type="match status" value="1"/>
</dbReference>
<dbReference type="STRING" id="97481.SAMN05444853_10922"/>
<dbReference type="GO" id="GO:0003700">
    <property type="term" value="F:DNA-binding transcription factor activity"/>
    <property type="evidence" value="ECO:0007669"/>
    <property type="project" value="InterPro"/>
</dbReference>
<dbReference type="PANTHER" id="PTHR30346">
    <property type="entry name" value="TRANSCRIPTIONAL DUAL REGULATOR HCAR-RELATED"/>
    <property type="match status" value="1"/>
</dbReference>
<reference evidence="7" key="2">
    <citation type="submission" date="2016-10" db="EMBL/GenBank/DDBJ databases">
        <authorList>
            <person name="de Groot N.N."/>
        </authorList>
    </citation>
    <scope>NUCLEOTIDE SEQUENCE [LARGE SCALE GENOMIC DNA]</scope>
    <source>
        <strain evidence="7">DSM 24204</strain>
    </source>
</reference>
<dbReference type="InterPro" id="IPR036388">
    <property type="entry name" value="WH-like_DNA-bd_sf"/>
</dbReference>
<keyword evidence="3 7" id="KW-0238">DNA-binding</keyword>
<dbReference type="OrthoDB" id="8885940at2"/>
<evidence type="ECO:0000256" key="3">
    <source>
        <dbReference type="ARBA" id="ARBA00023125"/>
    </source>
</evidence>
<dbReference type="Pfam" id="PF03466">
    <property type="entry name" value="LysR_substrate"/>
    <property type="match status" value="1"/>
</dbReference>
<dbReference type="Gene3D" id="3.40.190.290">
    <property type="match status" value="1"/>
</dbReference>
<dbReference type="Proteomes" id="UP000198883">
    <property type="component" value="Unassembled WGS sequence"/>
</dbReference>
<dbReference type="Pfam" id="PF00126">
    <property type="entry name" value="HTH_1"/>
    <property type="match status" value="1"/>
</dbReference>
<evidence type="ECO:0000256" key="4">
    <source>
        <dbReference type="ARBA" id="ARBA00023163"/>
    </source>
</evidence>
<dbReference type="Gene3D" id="1.10.10.10">
    <property type="entry name" value="Winged helix-like DNA-binding domain superfamily/Winged helix DNA-binding domain"/>
    <property type="match status" value="1"/>
</dbReference>
<evidence type="ECO:0000313" key="6">
    <source>
        <dbReference type="EMBL" id="MDP8084921.1"/>
    </source>
</evidence>
<keyword evidence="9" id="KW-1185">Reference proteome</keyword>
<dbReference type="Proteomes" id="UP001224812">
    <property type="component" value="Unassembled WGS sequence"/>
</dbReference>
<evidence type="ECO:0000313" key="7">
    <source>
        <dbReference type="EMBL" id="SEM22810.1"/>
    </source>
</evidence>
<evidence type="ECO:0000256" key="2">
    <source>
        <dbReference type="ARBA" id="ARBA00023015"/>
    </source>
</evidence>
<dbReference type="InterPro" id="IPR000847">
    <property type="entry name" value="LysR_HTH_N"/>
</dbReference>
<feature type="domain" description="HTH lysR-type" evidence="5">
    <location>
        <begin position="2"/>
        <end position="59"/>
    </location>
</feature>
<keyword evidence="4" id="KW-0804">Transcription</keyword>
<reference evidence="6 9" key="3">
    <citation type="journal article" date="2023" name="Front. Microbiol.">
        <title>Phylogeography and host specificity of Pasteurellaceae pathogenic to sea-farmed fish in the north-east Atlantic.</title>
        <authorList>
            <person name="Gulla S."/>
            <person name="Colquhoun D.J."/>
            <person name="Olsen A.B."/>
            <person name="Spilsberg B."/>
            <person name="Lagesen K."/>
            <person name="Aakesson C.P."/>
            <person name="Strom S."/>
            <person name="Manji F."/>
            <person name="Birkbeck T.H."/>
            <person name="Nilsen H.K."/>
        </authorList>
    </citation>
    <scope>NUCLEOTIDE SEQUENCE [LARGE SCALE GENOMIC DNA]</scope>
    <source>
        <strain evidence="6 9">VIO11850</strain>
    </source>
</reference>
<name>A0A1H7WMS7_9PAST</name>
<dbReference type="SUPFAM" id="SSF46785">
    <property type="entry name" value="Winged helix' DNA-binding domain"/>
    <property type="match status" value="1"/>
</dbReference>
<evidence type="ECO:0000259" key="5">
    <source>
        <dbReference type="PROSITE" id="PS50931"/>
    </source>
</evidence>
<dbReference type="CDD" id="cd05466">
    <property type="entry name" value="PBP2_LTTR_substrate"/>
    <property type="match status" value="1"/>
</dbReference>
<dbReference type="GeneID" id="83545496"/>
<protein>
    <submittedName>
        <fullName evidence="7">DNA-binding transcriptional regulator, LysR family</fullName>
    </submittedName>
    <submittedName>
        <fullName evidence="6">LysR family transcriptional regulator</fullName>
    </submittedName>
</protein>
<keyword evidence="2" id="KW-0805">Transcription regulation</keyword>
<evidence type="ECO:0000313" key="8">
    <source>
        <dbReference type="Proteomes" id="UP000198883"/>
    </source>
</evidence>
<evidence type="ECO:0000256" key="1">
    <source>
        <dbReference type="ARBA" id="ARBA00009437"/>
    </source>
</evidence>
<proteinExistence type="inferred from homology"/>
<dbReference type="GO" id="GO:0003677">
    <property type="term" value="F:DNA binding"/>
    <property type="evidence" value="ECO:0007669"/>
    <property type="project" value="UniProtKB-KW"/>
</dbReference>
<gene>
    <name evidence="6" type="ORF">QJT92_03110</name>
    <name evidence="7" type="ORF">SAMN05444853_10922</name>
</gene>
<dbReference type="EMBL" id="JASAVS010000004">
    <property type="protein sequence ID" value="MDP8084921.1"/>
    <property type="molecule type" value="Genomic_DNA"/>
</dbReference>
<evidence type="ECO:0000313" key="9">
    <source>
        <dbReference type="Proteomes" id="UP001224812"/>
    </source>
</evidence>
<dbReference type="EMBL" id="FOBN01000009">
    <property type="protein sequence ID" value="SEM22810.1"/>
    <property type="molecule type" value="Genomic_DNA"/>
</dbReference>
<comment type="similarity">
    <text evidence="1">Belongs to the LysR transcriptional regulatory family.</text>
</comment>
<accession>A0A1H7WMS7</accession>